<evidence type="ECO:0000313" key="5">
    <source>
        <dbReference type="Proteomes" id="UP000006242"/>
    </source>
</evidence>
<dbReference type="SUPFAM" id="SSF140566">
    <property type="entry name" value="FlgN-like"/>
    <property type="match status" value="1"/>
</dbReference>
<reference evidence="4 5" key="2">
    <citation type="journal article" date="2013" name="PLoS ONE">
        <title>INDIGO - INtegrated Data Warehouse of MIcrobial GenOmes with Examples from the Red Sea Extremophiles.</title>
        <authorList>
            <person name="Alam I."/>
            <person name="Antunes A."/>
            <person name="Kamau A.A."/>
            <person name="Ba Alawi W."/>
            <person name="Kalkatawi M."/>
            <person name="Stingl U."/>
            <person name="Bajic V.B."/>
        </authorList>
    </citation>
    <scope>NUCLEOTIDE SEQUENCE [LARGE SCALE GENOMIC DNA]</scope>
    <source>
        <strain evidence="4 5">E1L3A</strain>
    </source>
</reference>
<dbReference type="RefSeq" id="WP_006914620.1">
    <property type="nucleotide sequence ID" value="NZ_AFNV02000028.1"/>
</dbReference>
<dbReference type="EMBL" id="AFNV02000028">
    <property type="protein sequence ID" value="ERJ17816.1"/>
    <property type="molecule type" value="Genomic_DNA"/>
</dbReference>
<protein>
    <submittedName>
        <fullName evidence="4">Flagella synthesis protein</fullName>
    </submittedName>
</protein>
<dbReference type="OrthoDB" id="6238586at2"/>
<comment type="caution">
    <text evidence="4">The sequence shown here is derived from an EMBL/GenBank/DDBJ whole genome shotgun (WGS) entry which is preliminary data.</text>
</comment>
<comment type="similarity">
    <text evidence="2">Belongs to the FlgN family.</text>
</comment>
<dbReference type="AlphaFoldDB" id="U2E1M3"/>
<gene>
    <name evidence="4" type="ORF">SSPSH_003403</name>
</gene>
<keyword evidence="3" id="KW-1005">Bacterial flagellum biogenesis</keyword>
<keyword evidence="4" id="KW-0969">Cilium</keyword>
<evidence type="ECO:0000313" key="4">
    <source>
        <dbReference type="EMBL" id="ERJ17816.1"/>
    </source>
</evidence>
<dbReference type="Gene3D" id="1.20.58.300">
    <property type="entry name" value="FlgN-like"/>
    <property type="match status" value="1"/>
</dbReference>
<evidence type="ECO:0000256" key="3">
    <source>
        <dbReference type="ARBA" id="ARBA00022795"/>
    </source>
</evidence>
<keyword evidence="5" id="KW-1185">Reference proteome</keyword>
<dbReference type="Pfam" id="PF05130">
    <property type="entry name" value="FlgN"/>
    <property type="match status" value="1"/>
</dbReference>
<organism evidence="4 5">
    <name type="scientific">Salinisphaera shabanensis E1L3A</name>
    <dbReference type="NCBI Taxonomy" id="1033802"/>
    <lineage>
        <taxon>Bacteria</taxon>
        <taxon>Pseudomonadati</taxon>
        <taxon>Pseudomonadota</taxon>
        <taxon>Gammaproteobacteria</taxon>
        <taxon>Salinisphaerales</taxon>
        <taxon>Salinisphaeraceae</taxon>
        <taxon>Salinisphaera</taxon>
    </lineage>
</organism>
<dbReference type="InterPro" id="IPR036679">
    <property type="entry name" value="FlgN-like_sf"/>
</dbReference>
<dbReference type="GO" id="GO:0044780">
    <property type="term" value="P:bacterial-type flagellum assembly"/>
    <property type="evidence" value="ECO:0007669"/>
    <property type="project" value="InterPro"/>
</dbReference>
<name>U2E1M3_9GAMM</name>
<dbReference type="InterPro" id="IPR007809">
    <property type="entry name" value="FlgN-like"/>
</dbReference>
<evidence type="ECO:0000256" key="2">
    <source>
        <dbReference type="ARBA" id="ARBA00007703"/>
    </source>
</evidence>
<dbReference type="STRING" id="1033802.SSPSH_003403"/>
<keyword evidence="4" id="KW-0282">Flagellum</keyword>
<sequence length="153" mass="16996">MNDPFAINLQQHHDALGEFMTLLETEQSLFTDAPVAVDALARLTERKAAQAKTLEQLDGQRRAILHERGYSTDRDGASQLAGALEQDALWQALLERIEAARMQNQINGLAIGTRLDHTNRTLSFLQRETGQTLYGPNGRTRAFGSNHSLRNGV</sequence>
<dbReference type="eggNOG" id="COG3418">
    <property type="taxonomic scope" value="Bacteria"/>
</dbReference>
<comment type="function">
    <text evidence="1">Required for the efficient initiation of filament assembly.</text>
</comment>
<accession>U2E1M3</accession>
<proteinExistence type="inferred from homology"/>
<evidence type="ECO:0000256" key="1">
    <source>
        <dbReference type="ARBA" id="ARBA00002397"/>
    </source>
</evidence>
<keyword evidence="4" id="KW-0966">Cell projection</keyword>
<dbReference type="Proteomes" id="UP000006242">
    <property type="component" value="Unassembled WGS sequence"/>
</dbReference>
<reference evidence="4 5" key="1">
    <citation type="journal article" date="2011" name="J. Bacteriol.">
        <title>Genome sequence of Salinisphaera shabanensis, a gammaproteobacterium from the harsh, variable environment of the brine-seawater interface of the Shaban Deep in the Red Sea.</title>
        <authorList>
            <person name="Antunes A."/>
            <person name="Alam I."/>
            <person name="Bajic V.B."/>
            <person name="Stingl U."/>
        </authorList>
    </citation>
    <scope>NUCLEOTIDE SEQUENCE [LARGE SCALE GENOMIC DNA]</scope>
    <source>
        <strain evidence="4 5">E1L3A</strain>
    </source>
</reference>